<dbReference type="GO" id="GO:0006508">
    <property type="term" value="P:proteolysis"/>
    <property type="evidence" value="ECO:0007669"/>
    <property type="project" value="InterPro"/>
</dbReference>
<name>A0A6N3C050_9CLOT</name>
<feature type="transmembrane region" description="Helical" evidence="1">
    <location>
        <begin position="7"/>
        <end position="24"/>
    </location>
</feature>
<dbReference type="EMBL" id="CACRTV010000036">
    <property type="protein sequence ID" value="VYU08399.1"/>
    <property type="molecule type" value="Genomic_DNA"/>
</dbReference>
<proteinExistence type="predicted"/>
<dbReference type="SUPFAM" id="SSF52096">
    <property type="entry name" value="ClpP/crotonase"/>
    <property type="match status" value="1"/>
</dbReference>
<organism evidence="3">
    <name type="scientific">Clostridium paraputrificum</name>
    <dbReference type="NCBI Taxonomy" id="29363"/>
    <lineage>
        <taxon>Bacteria</taxon>
        <taxon>Bacillati</taxon>
        <taxon>Bacillota</taxon>
        <taxon>Clostridia</taxon>
        <taxon>Eubacteriales</taxon>
        <taxon>Clostridiaceae</taxon>
        <taxon>Clostridium</taxon>
    </lineage>
</organism>
<dbReference type="Pfam" id="PF03572">
    <property type="entry name" value="Peptidase_S41"/>
    <property type="match status" value="1"/>
</dbReference>
<evidence type="ECO:0000256" key="1">
    <source>
        <dbReference type="SAM" id="Phobius"/>
    </source>
</evidence>
<dbReference type="AlphaFoldDB" id="A0A6N3C050"/>
<gene>
    <name evidence="3" type="ORF">CPLFYP93_01346</name>
</gene>
<dbReference type="Gene3D" id="3.90.226.10">
    <property type="entry name" value="2-enoyl-CoA Hydratase, Chain A, domain 1"/>
    <property type="match status" value="1"/>
</dbReference>
<protein>
    <submittedName>
        <fullName evidence="3">Peptidase family S41</fullName>
    </submittedName>
</protein>
<keyword evidence="1" id="KW-1133">Transmembrane helix</keyword>
<evidence type="ECO:0000313" key="3">
    <source>
        <dbReference type="EMBL" id="VYU08399.1"/>
    </source>
</evidence>
<evidence type="ECO:0000259" key="2">
    <source>
        <dbReference type="Pfam" id="PF03572"/>
    </source>
</evidence>
<accession>A0A6N3C050</accession>
<keyword evidence="1" id="KW-0812">Transmembrane</keyword>
<sequence>MKRKNYKVIISTIFIILIISILLLNNKTDYNKINFDNVVNNINKNNKLFKTPVVNIENYVNSIDNNDYFSNEYIDNLSSKNPSNSSLLSKSQAIEDINFFFELLRKNYGLYTYFGGDNVFLKAKNNIINYIMTKNTITKKELYDVLIKNLNFINDNHFIINYDKNTHKILCKNFYFFTLDEEYYYKDDIGFFTNSKSGKKYILKINDNSEVDSYMKLSINNSGELVYKIGKLINFDNNESNITNSNSVEINVEYKLANKTISERKQLTKANNLLNSNATFSFNINDNIPILSLRSLTLNEQTKNKFLQSAFQCQKYKINILDLRGNIGGDGSLAVQWLENRFAFRPVGNSKKIGLNRFLIDGKLPSIEETSISHLYNLEVKKDYFFSNDIDDAELYENDSIIFVLTDKNQGSAGEMFIEYLKNYENVILIGSNTSGTLQGSKYGINFKLPNSEISFQFGQWLFLFDDNYFKEGIGFKPDIWTNGSDALELVLKLIDYYNLN</sequence>
<feature type="domain" description="Tail specific protease" evidence="2">
    <location>
        <begin position="304"/>
        <end position="480"/>
    </location>
</feature>
<dbReference type="InterPro" id="IPR029045">
    <property type="entry name" value="ClpP/crotonase-like_dom_sf"/>
</dbReference>
<dbReference type="InterPro" id="IPR005151">
    <property type="entry name" value="Tail-specific_protease"/>
</dbReference>
<dbReference type="GO" id="GO:0008236">
    <property type="term" value="F:serine-type peptidase activity"/>
    <property type="evidence" value="ECO:0007669"/>
    <property type="project" value="InterPro"/>
</dbReference>
<keyword evidence="1" id="KW-0472">Membrane</keyword>
<reference evidence="3" key="1">
    <citation type="submission" date="2019-11" db="EMBL/GenBank/DDBJ databases">
        <authorList>
            <person name="Feng L."/>
        </authorList>
    </citation>
    <scope>NUCLEOTIDE SEQUENCE</scope>
    <source>
        <strain evidence="3">CParaputrificumLFYP93</strain>
    </source>
</reference>